<sequence length="104" mass="12134">ADDAHTLLDGKTFDIFIDVKDRLPHDVKWPSLEEISSPTLGIEKLGTGYEAVSWFQEGKIKEVINYCRQDVELTRELYEYGREHGLIYYCPTRGVRIEVKVDWK</sequence>
<dbReference type="InterPro" id="IPR036397">
    <property type="entry name" value="RNaseH_sf"/>
</dbReference>
<feature type="non-terminal residue" evidence="1">
    <location>
        <position position="1"/>
    </location>
</feature>
<evidence type="ECO:0000313" key="1">
    <source>
        <dbReference type="EMBL" id="GAI25012.1"/>
    </source>
</evidence>
<proteinExistence type="predicted"/>
<dbReference type="GO" id="GO:0003676">
    <property type="term" value="F:nucleic acid binding"/>
    <property type="evidence" value="ECO:0007669"/>
    <property type="project" value="InterPro"/>
</dbReference>
<dbReference type="Gene3D" id="3.30.420.10">
    <property type="entry name" value="Ribonuclease H-like superfamily/Ribonuclease H"/>
    <property type="match status" value="1"/>
</dbReference>
<accession>X1M0C8</accession>
<protein>
    <submittedName>
        <fullName evidence="1">Uncharacterized protein</fullName>
    </submittedName>
</protein>
<gene>
    <name evidence="1" type="ORF">S06H3_33820</name>
</gene>
<dbReference type="InterPro" id="IPR012337">
    <property type="entry name" value="RNaseH-like_sf"/>
</dbReference>
<dbReference type="AlphaFoldDB" id="X1M0C8"/>
<dbReference type="SUPFAM" id="SSF53098">
    <property type="entry name" value="Ribonuclease H-like"/>
    <property type="match status" value="1"/>
</dbReference>
<name>X1M0C8_9ZZZZ</name>
<organism evidence="1">
    <name type="scientific">marine sediment metagenome</name>
    <dbReference type="NCBI Taxonomy" id="412755"/>
    <lineage>
        <taxon>unclassified sequences</taxon>
        <taxon>metagenomes</taxon>
        <taxon>ecological metagenomes</taxon>
    </lineage>
</organism>
<comment type="caution">
    <text evidence="1">The sequence shown here is derived from an EMBL/GenBank/DDBJ whole genome shotgun (WGS) entry which is preliminary data.</text>
</comment>
<reference evidence="1" key="1">
    <citation type="journal article" date="2014" name="Front. Microbiol.">
        <title>High frequency of phylogenetically diverse reductive dehalogenase-homologous genes in deep subseafloor sedimentary metagenomes.</title>
        <authorList>
            <person name="Kawai M."/>
            <person name="Futagami T."/>
            <person name="Toyoda A."/>
            <person name="Takaki Y."/>
            <person name="Nishi S."/>
            <person name="Hori S."/>
            <person name="Arai W."/>
            <person name="Tsubouchi T."/>
            <person name="Morono Y."/>
            <person name="Uchiyama I."/>
            <person name="Ito T."/>
            <person name="Fujiyama A."/>
            <person name="Inagaki F."/>
            <person name="Takami H."/>
        </authorList>
    </citation>
    <scope>NUCLEOTIDE SEQUENCE</scope>
    <source>
        <strain evidence="1">Expedition CK06-06</strain>
    </source>
</reference>
<dbReference type="EMBL" id="BARV01020232">
    <property type="protein sequence ID" value="GAI25012.1"/>
    <property type="molecule type" value="Genomic_DNA"/>
</dbReference>